<gene>
    <name evidence="3" type="primary">DES</name>
    <name evidence="3" type="ORF">SNAT2548_LOCUS24574</name>
</gene>
<evidence type="ECO:0000313" key="4">
    <source>
        <dbReference type="Proteomes" id="UP000604046"/>
    </source>
</evidence>
<dbReference type="AlphaFoldDB" id="A0A812RRD5"/>
<protein>
    <submittedName>
        <fullName evidence="3">DES protein</fullName>
    </submittedName>
</protein>
<dbReference type="GO" id="GO:0030151">
    <property type="term" value="F:molybdenum ion binding"/>
    <property type="evidence" value="ECO:0007669"/>
    <property type="project" value="InterPro"/>
</dbReference>
<evidence type="ECO:0000313" key="3">
    <source>
        <dbReference type="EMBL" id="CAE7449670.1"/>
    </source>
</evidence>
<dbReference type="NCBIfam" id="NF041278">
    <property type="entry name" value="CmcJ_NvfI_EfuI"/>
    <property type="match status" value="1"/>
</dbReference>
<evidence type="ECO:0000256" key="1">
    <source>
        <dbReference type="ARBA" id="ARBA00023604"/>
    </source>
</evidence>
<dbReference type="OrthoDB" id="5390at2759"/>
<feature type="domain" description="MOSC" evidence="2">
    <location>
        <begin position="351"/>
        <end position="496"/>
    </location>
</feature>
<dbReference type="Gene3D" id="2.40.33.20">
    <property type="entry name" value="PK beta-barrel domain-like"/>
    <property type="match status" value="1"/>
</dbReference>
<evidence type="ECO:0000259" key="2">
    <source>
        <dbReference type="PROSITE" id="PS51340"/>
    </source>
</evidence>
<keyword evidence="4" id="KW-1185">Reference proteome</keyword>
<comment type="caution">
    <text evidence="3">The sequence shown here is derived from an EMBL/GenBank/DDBJ whole genome shotgun (WGS) entry which is preliminary data.</text>
</comment>
<dbReference type="PROSITE" id="PS51340">
    <property type="entry name" value="MOSC"/>
    <property type="match status" value="1"/>
</dbReference>
<accession>A0A812RRD5</accession>
<dbReference type="Pfam" id="PF03473">
    <property type="entry name" value="MOSC"/>
    <property type="match status" value="1"/>
</dbReference>
<dbReference type="EMBL" id="CAJNDS010002362">
    <property type="protein sequence ID" value="CAE7449670.1"/>
    <property type="molecule type" value="Genomic_DNA"/>
</dbReference>
<comment type="similarity">
    <text evidence="1">Belongs to the asaB hydroxylase/desaturase family.</text>
</comment>
<dbReference type="PANTHER" id="PTHR34598:SF3">
    <property type="entry name" value="OXIDOREDUCTASE AN1597"/>
    <property type="match status" value="1"/>
</dbReference>
<name>A0A812RRD5_9DINO</name>
<dbReference type="SUPFAM" id="SSF50800">
    <property type="entry name" value="PK beta-barrel domain-like"/>
    <property type="match status" value="1"/>
</dbReference>
<dbReference type="InterPro" id="IPR005302">
    <property type="entry name" value="MoCF_Sase_C"/>
</dbReference>
<dbReference type="PANTHER" id="PTHR34598">
    <property type="entry name" value="BLL6449 PROTEIN"/>
    <property type="match status" value="1"/>
</dbReference>
<dbReference type="GO" id="GO:0016491">
    <property type="term" value="F:oxidoreductase activity"/>
    <property type="evidence" value="ECO:0007669"/>
    <property type="project" value="InterPro"/>
</dbReference>
<dbReference type="Proteomes" id="UP000604046">
    <property type="component" value="Unassembled WGS sequence"/>
</dbReference>
<proteinExistence type="inferred from homology"/>
<dbReference type="InterPro" id="IPR011037">
    <property type="entry name" value="Pyrv_Knase-like_insert_dom_sf"/>
</dbReference>
<sequence>MKCIPQGSIRVGEFYQDEQRIVDVYYKEICEVVKSATGADEVIAFHHIVRNEHLALLLAGGDAEKLSGFDNGNGGVGGYARNAHADYTATTAVGAARQALCSINDHETRRRCASSRFALVNAWRSISDSSPVVSHPLALLDATTVSEEDLVLVDLVYPAFMSESLQISFSPKHRWIYWPSMVKDEVLLFKQYDSDTSVAQRAFHCAFEGPAGCAGPARESIEVRTVAFFYSAPAAEDLLQPGRLPGAAEVAEVILAALARPEDWPAETRAEVCKHLAMDEPAPYRHFIMLQLWGVCSDKSQQDHRRSAPFHAMPPQRIGTVKVLSCSTTPNLLPSVHGNGESTVLSFYLRSNVETLALSAERGIIGDCRAAPSHQTRQRDILFADPVLLREVGNIPGNKSLETGTMDKPCDIGQNVTLAEGDPSVTGWCVGDLIEIGTPGAAALVRVTSTRRPCPKNNNVHGEGTWPHMERHGLGGVFGTIVRDGTVRLGDPVVLVERLQSKWTCVQVHLALYGRAVPETTPMELREIAALDYLEEPRYKKVAKERLGQVEVAARRRHWEALALIALSVVAFQLVRRCSCTVR</sequence>
<dbReference type="InterPro" id="IPR044053">
    <property type="entry name" value="AsaB-like"/>
</dbReference>
<reference evidence="3" key="1">
    <citation type="submission" date="2021-02" db="EMBL/GenBank/DDBJ databases">
        <authorList>
            <person name="Dougan E. K."/>
            <person name="Rhodes N."/>
            <person name="Thang M."/>
            <person name="Chan C."/>
        </authorList>
    </citation>
    <scope>NUCLEOTIDE SEQUENCE</scope>
</reference>
<dbReference type="GO" id="GO:0030170">
    <property type="term" value="F:pyridoxal phosphate binding"/>
    <property type="evidence" value="ECO:0007669"/>
    <property type="project" value="InterPro"/>
</dbReference>
<organism evidence="3 4">
    <name type="scientific">Symbiodinium natans</name>
    <dbReference type="NCBI Taxonomy" id="878477"/>
    <lineage>
        <taxon>Eukaryota</taxon>
        <taxon>Sar</taxon>
        <taxon>Alveolata</taxon>
        <taxon>Dinophyceae</taxon>
        <taxon>Suessiales</taxon>
        <taxon>Symbiodiniaceae</taxon>
        <taxon>Symbiodinium</taxon>
    </lineage>
</organism>